<dbReference type="EMBL" id="QQTP01000007">
    <property type="protein sequence ID" value="RDJ24245.1"/>
    <property type="molecule type" value="Genomic_DNA"/>
</dbReference>
<dbReference type="RefSeq" id="WP_114830104.1">
    <property type="nucleotide sequence ID" value="NZ_QQTO01000007.1"/>
</dbReference>
<evidence type="ECO:0000313" key="2">
    <source>
        <dbReference type="EMBL" id="RDJ24245.1"/>
    </source>
</evidence>
<gene>
    <name evidence="2" type="ORF">DWE98_15195</name>
</gene>
<name>A0A370L6J5_9HYPH</name>
<comment type="caution">
    <text evidence="2">The sequence shown here is derived from an EMBL/GenBank/DDBJ whole genome shotgun (WGS) entry which is preliminary data.</text>
</comment>
<evidence type="ECO:0000256" key="1">
    <source>
        <dbReference type="SAM" id="MobiDB-lite"/>
    </source>
</evidence>
<dbReference type="InterPro" id="IPR021270">
    <property type="entry name" value="DUF2849"/>
</dbReference>
<dbReference type="Pfam" id="PF11011">
    <property type="entry name" value="DUF2849"/>
    <property type="match status" value="1"/>
</dbReference>
<evidence type="ECO:0000313" key="3">
    <source>
        <dbReference type="Proteomes" id="UP000255207"/>
    </source>
</evidence>
<dbReference type="AlphaFoldDB" id="A0A370L6J5"/>
<proteinExistence type="predicted"/>
<dbReference type="Proteomes" id="UP000255207">
    <property type="component" value="Unassembled WGS sequence"/>
</dbReference>
<feature type="region of interest" description="Disordered" evidence="1">
    <location>
        <begin position="96"/>
        <end position="121"/>
    </location>
</feature>
<accession>A0A370L6J5</accession>
<dbReference type="OrthoDB" id="5738806at2"/>
<organism evidence="2 3">
    <name type="scientific">Bosea caraganae</name>
    <dbReference type="NCBI Taxonomy" id="2763117"/>
    <lineage>
        <taxon>Bacteria</taxon>
        <taxon>Pseudomonadati</taxon>
        <taxon>Pseudomonadota</taxon>
        <taxon>Alphaproteobacteria</taxon>
        <taxon>Hyphomicrobiales</taxon>
        <taxon>Boseaceae</taxon>
        <taxon>Bosea</taxon>
    </lineage>
</organism>
<protein>
    <submittedName>
        <fullName evidence="2">DUF2849 domain-containing protein</fullName>
    </submittedName>
</protein>
<reference evidence="3" key="1">
    <citation type="submission" date="2018-07" db="EMBL/GenBank/DDBJ databases">
        <authorList>
            <person name="Safronova V.I."/>
            <person name="Chirak E.R."/>
            <person name="Sazanova A.L."/>
        </authorList>
    </citation>
    <scope>NUCLEOTIDE SEQUENCE [LARGE SCALE GENOMIC DNA]</scope>
    <source>
        <strain evidence="3">RCAM04685</strain>
    </source>
</reference>
<keyword evidence="3" id="KW-1185">Reference proteome</keyword>
<sequence>MAAAVKRPPLPAILLANDLLDGDIVFATAAPDGALVWTRDPAHALVAADDPAAERLEAYAANQLATNHVVDAYLVDVAIEGGLPVPRHYRERMKTLGPSNRLDLGKQAGEGIDAQSKRVSA</sequence>